<reference evidence="1" key="1">
    <citation type="journal article" date="2014" name="Int. J. Syst. Evol. Microbiol.">
        <title>Complete genome sequence of Corynebacterium casei LMG S-19264T (=DSM 44701T), isolated from a smear-ripened cheese.</title>
        <authorList>
            <consortium name="US DOE Joint Genome Institute (JGI-PGF)"/>
            <person name="Walter F."/>
            <person name="Albersmeier A."/>
            <person name="Kalinowski J."/>
            <person name="Ruckert C."/>
        </authorList>
    </citation>
    <scope>NUCLEOTIDE SEQUENCE</scope>
    <source>
        <strain evidence="1">NBRC 101628</strain>
    </source>
</reference>
<accession>A0AA37RW54</accession>
<evidence type="ECO:0000313" key="1">
    <source>
        <dbReference type="EMBL" id="GLP96059.1"/>
    </source>
</evidence>
<dbReference type="Gene3D" id="3.75.10.10">
    <property type="entry name" value="L-arginine/glycine Amidinotransferase, Chain A"/>
    <property type="match status" value="1"/>
</dbReference>
<organism evidence="1 2">
    <name type="scientific">Paraferrimonas sedimenticola</name>
    <dbReference type="NCBI Taxonomy" id="375674"/>
    <lineage>
        <taxon>Bacteria</taxon>
        <taxon>Pseudomonadati</taxon>
        <taxon>Pseudomonadota</taxon>
        <taxon>Gammaproteobacteria</taxon>
        <taxon>Alteromonadales</taxon>
        <taxon>Ferrimonadaceae</taxon>
        <taxon>Paraferrimonas</taxon>
    </lineage>
</organism>
<proteinExistence type="predicted"/>
<keyword evidence="2" id="KW-1185">Reference proteome</keyword>
<reference evidence="1" key="2">
    <citation type="submission" date="2023-01" db="EMBL/GenBank/DDBJ databases">
        <title>Draft genome sequence of Paraferrimonas sedimenticola strain NBRC 101628.</title>
        <authorList>
            <person name="Sun Q."/>
            <person name="Mori K."/>
        </authorList>
    </citation>
    <scope>NUCLEOTIDE SEQUENCE</scope>
    <source>
        <strain evidence="1">NBRC 101628</strain>
    </source>
</reference>
<dbReference type="SUPFAM" id="SSF55909">
    <property type="entry name" value="Pentein"/>
    <property type="match status" value="1"/>
</dbReference>
<dbReference type="AlphaFoldDB" id="A0AA37RW54"/>
<comment type="caution">
    <text evidence="1">The sequence shown here is derived from an EMBL/GenBank/DDBJ whole genome shotgun (WGS) entry which is preliminary data.</text>
</comment>
<name>A0AA37RW54_9GAMM</name>
<dbReference type="Proteomes" id="UP001161422">
    <property type="component" value="Unassembled WGS sequence"/>
</dbReference>
<evidence type="ECO:0000313" key="2">
    <source>
        <dbReference type="Proteomes" id="UP001161422"/>
    </source>
</evidence>
<protein>
    <submittedName>
        <fullName evidence="1">Uncharacterized protein</fullName>
    </submittedName>
</protein>
<gene>
    <name evidence="1" type="ORF">GCM10007895_13650</name>
</gene>
<dbReference type="EMBL" id="BSNC01000004">
    <property type="protein sequence ID" value="GLP96059.1"/>
    <property type="molecule type" value="Genomic_DNA"/>
</dbReference>
<sequence>MRLVPKHLSRIREDYTMSATQDMQQFMKTEQEKWDALNAHLTPQFEGQRAFVEHGFARYRTAYVGDPQAVYVPDPDVGEMDAMTGDSCSDDVRDFWRKHKDQNLRDVAPELWEEMAQESDGLAKALRDCGVKVIRNEECEYPEGIINNNDAWRGPKFCSIYGGPTYGRIIENYFMQIWECGPVRQYEFAMRNGTMELFKATPELQYRSMPYPEPDVNMRGVGNLAGVDNAAPKLFPNKQILFGWGLPDASLIPAAYDEKTCNDHTSAGNPMGGKFMMERIMQEAGFTSEEVFFDSNLTYHFDCVMMMIQEGLVGLPDTENFGLLQEQLPECLKDYEIMPIPLEDIARGASNAPTIGDGRILIDNRCTETMKRLEARGIEPVPVKYSTLWDTFNSGMDCSDAEIWRENDIA</sequence>